<dbReference type="AlphaFoldDB" id="A0A975F312"/>
<proteinExistence type="predicted"/>
<keyword evidence="3" id="KW-1185">Reference proteome</keyword>
<sequence>MHDTALVTAVSGKKITVIPLIKDACLSCKEGCAKRGHPFEAANTKGLPLKEGSIVKINSAKKHEIAQAVFSLLFPISCAAGGYFLARPTAAALGKTAAAEGLQAGFVLLGFSAAAATVFWLSRKKIKPAQPEITEILS</sequence>
<evidence type="ECO:0000313" key="3">
    <source>
        <dbReference type="Proteomes" id="UP000671908"/>
    </source>
</evidence>
<feature type="transmembrane region" description="Helical" evidence="1">
    <location>
        <begin position="101"/>
        <end position="121"/>
    </location>
</feature>
<evidence type="ECO:0000256" key="1">
    <source>
        <dbReference type="SAM" id="Phobius"/>
    </source>
</evidence>
<name>A0A975F312_9SPIR</name>
<dbReference type="RefSeq" id="WP_210120152.1">
    <property type="nucleotide sequence ID" value="NZ_CP054142.1"/>
</dbReference>
<reference evidence="2 3" key="1">
    <citation type="journal article" date="2021" name="Microbiol. Resour. Announc.">
        <title>Complete Genome Sequences of Three Human Oral Treponema parvum Isolates.</title>
        <authorList>
            <person name="Zeng H."/>
            <person name="Watt R.M."/>
        </authorList>
    </citation>
    <scope>NUCLEOTIDE SEQUENCE [LARGE SCALE GENOMIC DNA]</scope>
    <source>
        <strain evidence="2 3">ATCC 700770</strain>
    </source>
</reference>
<keyword evidence="1" id="KW-0472">Membrane</keyword>
<accession>A0A975F312</accession>
<keyword evidence="1" id="KW-1133">Transmembrane helix</keyword>
<gene>
    <name evidence="2" type="ORF">HRQ91_02760</name>
</gene>
<organism evidence="2 3">
    <name type="scientific">Treponema parvum</name>
    <dbReference type="NCBI Taxonomy" id="138851"/>
    <lineage>
        <taxon>Bacteria</taxon>
        <taxon>Pseudomonadati</taxon>
        <taxon>Spirochaetota</taxon>
        <taxon>Spirochaetia</taxon>
        <taxon>Spirochaetales</taxon>
        <taxon>Treponemataceae</taxon>
        <taxon>Treponema</taxon>
    </lineage>
</organism>
<dbReference type="KEGG" id="tpav:HRQ91_02760"/>
<keyword evidence="1" id="KW-0812">Transmembrane</keyword>
<dbReference type="EMBL" id="CP054142">
    <property type="protein sequence ID" value="QTQ13462.1"/>
    <property type="molecule type" value="Genomic_DNA"/>
</dbReference>
<feature type="transmembrane region" description="Helical" evidence="1">
    <location>
        <begin position="65"/>
        <end position="86"/>
    </location>
</feature>
<dbReference type="Pfam" id="PF04246">
    <property type="entry name" value="RseC_MucC"/>
    <property type="match status" value="1"/>
</dbReference>
<protein>
    <submittedName>
        <fullName evidence="2">SoxR reducing system RseC family protein</fullName>
    </submittedName>
</protein>
<evidence type="ECO:0000313" key="2">
    <source>
        <dbReference type="EMBL" id="QTQ13462.1"/>
    </source>
</evidence>
<dbReference type="Proteomes" id="UP000671908">
    <property type="component" value="Chromosome"/>
</dbReference>